<dbReference type="AlphaFoldDB" id="V5RI08"/>
<sequence length="609" mass="70084">MKKLLNILATISLATIPSLTTLSCSTKNTANKPVNPIEDKDYLKTIEEFKREVNSMVSSELMKANEKLIELTKDENRNKFLNKSNITTFAGKENTLNKENKNSLLVDLNNKLFIQDIKSKLNTIKNDTKYNIILDGVDNLFDKLEISWNTLNITYKNYDRDTSTSENKEKGFASNVKLNFALVINYKDKEGVLEEHKIDGSFIYSLTNDEAIKYFGETTIKELKNKYFIESNKTKKNSLLDASALGLDSKKDKFFNKDSLVASYFNNESFKNNLLSFIKNDLSSTKKNEFIQRLDLSFASNIDTFSKIDYLVKLQNKSPKSYAWKDEKDNGKDIYDFIFKKEYVEPKSDSSNNNDNKIPTLYKYLSGETTSMLKKYKEDLQTFINNLDYFDQAEKEKLLTKDLSCTSKLGYVNLKGLQFKIGNDYSQELPEFRILTGYAVDLDDKNWDDTRFASIDTSKTLSSVYYNTLNGIESFHKIFGIKSPKNERAMSAFTGSTPGIITNLWDLFSAQDNQYRMELNKSLSLKLPKQKEYLDKLLSEGNQSTFNWQFLREAFDVVIFINNSGLFIHQIYSNGEKAVDINFSLDFLNINFTIDGIWAYTTGLTIIEK</sequence>
<gene>
    <name evidence="1" type="ORF">SAPIS_v1c04770</name>
</gene>
<name>V5RI08_SPIAP</name>
<dbReference type="KEGG" id="sapi:SAPIS_v1c04770"/>
<dbReference type="PROSITE" id="PS51257">
    <property type="entry name" value="PROKAR_LIPOPROTEIN"/>
    <property type="match status" value="1"/>
</dbReference>
<evidence type="ECO:0008006" key="3">
    <source>
        <dbReference type="Google" id="ProtNLM"/>
    </source>
</evidence>
<keyword evidence="2" id="KW-1185">Reference proteome</keyword>
<proteinExistence type="predicted"/>
<accession>V5RI08</accession>
<dbReference type="EMBL" id="CP006682">
    <property type="protein sequence ID" value="AHB36322.1"/>
    <property type="molecule type" value="Genomic_DNA"/>
</dbReference>
<dbReference type="STRING" id="1276258.SAPIS_v1c04770"/>
<evidence type="ECO:0000313" key="1">
    <source>
        <dbReference type="EMBL" id="AHB36322.1"/>
    </source>
</evidence>
<dbReference type="PATRIC" id="fig|1276258.3.peg.481"/>
<dbReference type="Proteomes" id="UP000018550">
    <property type="component" value="Chromosome"/>
</dbReference>
<dbReference type="HOGENOM" id="CLU_030954_0_0_14"/>
<protein>
    <recommendedName>
        <fullName evidence="3">Lipoprotein</fullName>
    </recommendedName>
</protein>
<reference evidence="1 2" key="1">
    <citation type="journal article" date="2014" name="Genome Announc.">
        <title>Complete Genome Sequence of Spiroplasma apis B31T (ATCC 33834), a Bacterium Associated with May Disease of Honeybees (Apis mellifera).</title>
        <authorList>
            <person name="Ku C."/>
            <person name="Lo W.S."/>
            <person name="Chen L.L."/>
            <person name="Kuo C.H."/>
        </authorList>
    </citation>
    <scope>NUCLEOTIDE SEQUENCE [LARGE SCALE GENOMIC DNA]</scope>
    <source>
        <strain evidence="1">B31</strain>
    </source>
</reference>
<evidence type="ECO:0000313" key="2">
    <source>
        <dbReference type="Proteomes" id="UP000018550"/>
    </source>
</evidence>
<dbReference type="OrthoDB" id="387107at2"/>
<dbReference type="RefSeq" id="WP_023789291.1">
    <property type="nucleotide sequence ID" value="NC_022998.1"/>
</dbReference>
<organism evidence="1 2">
    <name type="scientific">Spiroplasma apis B31</name>
    <dbReference type="NCBI Taxonomy" id="1276258"/>
    <lineage>
        <taxon>Bacteria</taxon>
        <taxon>Bacillati</taxon>
        <taxon>Mycoplasmatota</taxon>
        <taxon>Mollicutes</taxon>
        <taxon>Entomoplasmatales</taxon>
        <taxon>Spiroplasmataceae</taxon>
        <taxon>Spiroplasma</taxon>
    </lineage>
</organism>